<dbReference type="AlphaFoldDB" id="A0A016UR11"/>
<sequence>MSRQFVHKWRMQKNPHYRDLHKLQLGLLLFLVQFLSLTLPFRLVMHGGQVMNADNVHILKEESCCSLRIRHRLCRAFPKGRDGFLFEAAAPFLNSKANYEEGETFFKS</sequence>
<organism evidence="1 2">
    <name type="scientific">Ancylostoma ceylanicum</name>
    <dbReference type="NCBI Taxonomy" id="53326"/>
    <lineage>
        <taxon>Eukaryota</taxon>
        <taxon>Metazoa</taxon>
        <taxon>Ecdysozoa</taxon>
        <taxon>Nematoda</taxon>
        <taxon>Chromadorea</taxon>
        <taxon>Rhabditida</taxon>
        <taxon>Rhabditina</taxon>
        <taxon>Rhabditomorpha</taxon>
        <taxon>Strongyloidea</taxon>
        <taxon>Ancylostomatidae</taxon>
        <taxon>Ancylostomatinae</taxon>
        <taxon>Ancylostoma</taxon>
    </lineage>
</organism>
<evidence type="ECO:0000313" key="2">
    <source>
        <dbReference type="Proteomes" id="UP000024635"/>
    </source>
</evidence>
<name>A0A016UR11_9BILA</name>
<accession>A0A016UR11</accession>
<reference evidence="2" key="1">
    <citation type="journal article" date="2015" name="Nat. Genet.">
        <title>The genome and transcriptome of the zoonotic hookworm Ancylostoma ceylanicum identify infection-specific gene families.</title>
        <authorList>
            <person name="Schwarz E.M."/>
            <person name="Hu Y."/>
            <person name="Antoshechkin I."/>
            <person name="Miller M.M."/>
            <person name="Sternberg P.W."/>
            <person name="Aroian R.V."/>
        </authorList>
    </citation>
    <scope>NUCLEOTIDE SEQUENCE</scope>
    <source>
        <strain evidence="2">HY135</strain>
    </source>
</reference>
<gene>
    <name evidence="1" type="primary">Acey_s0030.g2167</name>
    <name evidence="1" type="ORF">Y032_0030g2167</name>
</gene>
<protein>
    <submittedName>
        <fullName evidence="1">Uncharacterized protein</fullName>
    </submittedName>
</protein>
<proteinExistence type="predicted"/>
<evidence type="ECO:0000313" key="1">
    <source>
        <dbReference type="EMBL" id="EYC17605.1"/>
    </source>
</evidence>
<dbReference type="Proteomes" id="UP000024635">
    <property type="component" value="Unassembled WGS sequence"/>
</dbReference>
<dbReference type="EMBL" id="JARK01001366">
    <property type="protein sequence ID" value="EYC17605.1"/>
    <property type="molecule type" value="Genomic_DNA"/>
</dbReference>
<comment type="caution">
    <text evidence="1">The sequence shown here is derived from an EMBL/GenBank/DDBJ whole genome shotgun (WGS) entry which is preliminary data.</text>
</comment>
<keyword evidence="2" id="KW-1185">Reference proteome</keyword>